<evidence type="ECO:0000256" key="5">
    <source>
        <dbReference type="ARBA" id="ARBA00022777"/>
    </source>
</evidence>
<dbReference type="InterPro" id="IPR050980">
    <property type="entry name" value="2C_sensor_his_kinase"/>
</dbReference>
<organism evidence="10 11">
    <name type="scientific">Gemmobacter megaterium</name>
    <dbReference type="NCBI Taxonomy" id="1086013"/>
    <lineage>
        <taxon>Bacteria</taxon>
        <taxon>Pseudomonadati</taxon>
        <taxon>Pseudomonadota</taxon>
        <taxon>Alphaproteobacteria</taxon>
        <taxon>Rhodobacterales</taxon>
        <taxon>Paracoccaceae</taxon>
        <taxon>Gemmobacter</taxon>
    </lineage>
</organism>
<dbReference type="Pfam" id="PF07695">
    <property type="entry name" value="7TMR-DISM_7TM"/>
    <property type="match status" value="1"/>
</dbReference>
<evidence type="ECO:0000256" key="2">
    <source>
        <dbReference type="ARBA" id="ARBA00012438"/>
    </source>
</evidence>
<evidence type="ECO:0000259" key="9">
    <source>
        <dbReference type="PROSITE" id="PS50109"/>
    </source>
</evidence>
<dbReference type="InterPro" id="IPR011622">
    <property type="entry name" value="7TMR_DISM_rcpt_extracell_dom2"/>
</dbReference>
<gene>
    <name evidence="10" type="ORF">SAMN05421774_103165</name>
</gene>
<dbReference type="Proteomes" id="UP000186141">
    <property type="component" value="Unassembled WGS sequence"/>
</dbReference>
<evidence type="ECO:0000256" key="1">
    <source>
        <dbReference type="ARBA" id="ARBA00000085"/>
    </source>
</evidence>
<feature type="transmembrane region" description="Helical" evidence="7">
    <location>
        <begin position="284"/>
        <end position="304"/>
    </location>
</feature>
<feature type="chain" id="PRO_5012026412" description="histidine kinase" evidence="8">
    <location>
        <begin position="25"/>
        <end position="663"/>
    </location>
</feature>
<dbReference type="Gene3D" id="3.30.565.10">
    <property type="entry name" value="Histidine kinase-like ATPase, C-terminal domain"/>
    <property type="match status" value="1"/>
</dbReference>
<dbReference type="InterPro" id="IPR036890">
    <property type="entry name" value="HATPase_C_sf"/>
</dbReference>
<keyword evidence="3" id="KW-0597">Phosphoprotein</keyword>
<feature type="transmembrane region" description="Helical" evidence="7">
    <location>
        <begin position="372"/>
        <end position="389"/>
    </location>
</feature>
<feature type="transmembrane region" description="Helical" evidence="7">
    <location>
        <begin position="310"/>
        <end position="330"/>
    </location>
</feature>
<reference evidence="10 11" key="1">
    <citation type="submission" date="2017-01" db="EMBL/GenBank/DDBJ databases">
        <authorList>
            <person name="Mah S.A."/>
            <person name="Swanson W.J."/>
            <person name="Moy G.W."/>
            <person name="Vacquier V.D."/>
        </authorList>
    </citation>
    <scope>NUCLEOTIDE SEQUENCE [LARGE SCALE GENOMIC DNA]</scope>
    <source>
        <strain evidence="10 11">DSM 26375</strain>
    </source>
</reference>
<keyword evidence="7" id="KW-0472">Membrane</keyword>
<keyword evidence="11" id="KW-1185">Reference proteome</keyword>
<dbReference type="InterPro" id="IPR005467">
    <property type="entry name" value="His_kinase_dom"/>
</dbReference>
<feature type="transmembrane region" description="Helical" evidence="7">
    <location>
        <begin position="248"/>
        <end position="272"/>
    </location>
</feature>
<dbReference type="PANTHER" id="PTHR44936">
    <property type="entry name" value="SENSOR PROTEIN CREC"/>
    <property type="match status" value="1"/>
</dbReference>
<evidence type="ECO:0000313" key="10">
    <source>
        <dbReference type="EMBL" id="SIS94077.1"/>
    </source>
</evidence>
<dbReference type="Gene3D" id="2.60.40.2380">
    <property type="match status" value="1"/>
</dbReference>
<feature type="signal peptide" evidence="8">
    <location>
        <begin position="1"/>
        <end position="24"/>
    </location>
</feature>
<accession>A0A1N7N6R1</accession>
<evidence type="ECO:0000313" key="11">
    <source>
        <dbReference type="Proteomes" id="UP000186141"/>
    </source>
</evidence>
<evidence type="ECO:0000256" key="4">
    <source>
        <dbReference type="ARBA" id="ARBA00022679"/>
    </source>
</evidence>
<keyword evidence="4" id="KW-0808">Transferase</keyword>
<keyword evidence="7" id="KW-0812">Transmembrane</keyword>
<dbReference type="EMBL" id="FTOT01000003">
    <property type="protein sequence ID" value="SIS94077.1"/>
    <property type="molecule type" value="Genomic_DNA"/>
</dbReference>
<dbReference type="GO" id="GO:0004673">
    <property type="term" value="F:protein histidine kinase activity"/>
    <property type="evidence" value="ECO:0007669"/>
    <property type="project" value="UniProtKB-EC"/>
</dbReference>
<dbReference type="EC" id="2.7.13.3" evidence="2"/>
<dbReference type="InterPro" id="IPR003594">
    <property type="entry name" value="HATPase_dom"/>
</dbReference>
<keyword evidence="5 10" id="KW-0418">Kinase</keyword>
<evidence type="ECO:0000256" key="6">
    <source>
        <dbReference type="ARBA" id="ARBA00023012"/>
    </source>
</evidence>
<sequence>MRKALLVAFVLCALASLSSTVDRAAGQVLDLDGPVAADRVFAGHVSYLRDPSGALGLDQALALPFTPVEGQSADFGYTRDALWLRIALQNSTDVQADWRLHLRENFFPDFDIWLLRQDQPPVLLEHHNRTTPFAARQVSYPEVVVPFHLAPGDSGTLILRYTSGGSSELSFALHTEQSFEHLAARKTAKNFIYYGMMLFLVISAALACAITRRGIFAAYSGYALSGLLFLMHADGNAFQYLWPEFPVFNAYASVLVGAGIIVFGANFARQFLQTAVHHPIIDKVLLALMALTLGLVASTAVIDAQPVKKALVLLALLSTLLFTLAGLVAARSRFSEVRFYILAWGGAVLSSAIMTGRHWLGLEISEEVQFDSMRVVLLADAAFMGLAILDRFNQMKRARQQALESSFSETRRNLDLSRRLADLEERYALAVALAQSSQRRIADTVHDLRGPLGALRLNVQRLLHGRGGGSVREDFDGTFDYLEGLVSTELARFSELDAPDPPQPDDPGTTEPYSADLVLGAVAEMFGAAARAKRLDLRHVRCSAQVDLPPLAFMRIAGNLVSNAIKYTPGGKVLVGVRRRAGRLWLEVHDTGPGLSPTDFAGLLAPLARLDQPGAEGAGLGLAIVHDLVRQHGLDLRLLSGRRSGCSIAVAISPRRPPGTKMG</sequence>
<evidence type="ECO:0000256" key="7">
    <source>
        <dbReference type="SAM" id="Phobius"/>
    </source>
</evidence>
<dbReference type="SMART" id="SM00387">
    <property type="entry name" value="HATPase_c"/>
    <property type="match status" value="1"/>
</dbReference>
<evidence type="ECO:0000256" key="3">
    <source>
        <dbReference type="ARBA" id="ARBA00022553"/>
    </source>
</evidence>
<proteinExistence type="predicted"/>
<keyword evidence="6" id="KW-0902">Two-component regulatory system</keyword>
<evidence type="ECO:0000256" key="8">
    <source>
        <dbReference type="SAM" id="SignalP"/>
    </source>
</evidence>
<dbReference type="GO" id="GO:0000160">
    <property type="term" value="P:phosphorelay signal transduction system"/>
    <property type="evidence" value="ECO:0007669"/>
    <property type="project" value="UniProtKB-KW"/>
</dbReference>
<keyword evidence="7" id="KW-1133">Transmembrane helix</keyword>
<feature type="domain" description="Histidine kinase" evidence="9">
    <location>
        <begin position="443"/>
        <end position="656"/>
    </location>
</feature>
<keyword evidence="8" id="KW-0732">Signal</keyword>
<dbReference type="PRINTS" id="PR00344">
    <property type="entry name" value="BCTRLSENSOR"/>
</dbReference>
<dbReference type="AlphaFoldDB" id="A0A1N7N6R1"/>
<dbReference type="Pfam" id="PF02518">
    <property type="entry name" value="HATPase_c"/>
    <property type="match status" value="1"/>
</dbReference>
<dbReference type="PROSITE" id="PS50109">
    <property type="entry name" value="HIS_KIN"/>
    <property type="match status" value="1"/>
</dbReference>
<dbReference type="SUPFAM" id="SSF55874">
    <property type="entry name" value="ATPase domain of HSP90 chaperone/DNA topoisomerase II/histidine kinase"/>
    <property type="match status" value="1"/>
</dbReference>
<name>A0A1N7N6R1_9RHOB</name>
<dbReference type="STRING" id="1086013.SAMN05421774_103165"/>
<feature type="transmembrane region" description="Helical" evidence="7">
    <location>
        <begin position="222"/>
        <end position="242"/>
    </location>
</feature>
<dbReference type="PANTHER" id="PTHR44936:SF9">
    <property type="entry name" value="SENSOR PROTEIN CREC"/>
    <property type="match status" value="1"/>
</dbReference>
<dbReference type="Pfam" id="PF07696">
    <property type="entry name" value="7TMR-DISMED2"/>
    <property type="match status" value="1"/>
</dbReference>
<feature type="transmembrane region" description="Helical" evidence="7">
    <location>
        <begin position="191"/>
        <end position="210"/>
    </location>
</feature>
<feature type="transmembrane region" description="Helical" evidence="7">
    <location>
        <begin position="337"/>
        <end position="360"/>
    </location>
</feature>
<dbReference type="InterPro" id="IPR004358">
    <property type="entry name" value="Sig_transdc_His_kin-like_C"/>
</dbReference>
<protein>
    <recommendedName>
        <fullName evidence="2">histidine kinase</fullName>
        <ecNumber evidence="2">2.7.13.3</ecNumber>
    </recommendedName>
</protein>
<comment type="catalytic activity">
    <reaction evidence="1">
        <text>ATP + protein L-histidine = ADP + protein N-phospho-L-histidine.</text>
        <dbReference type="EC" id="2.7.13.3"/>
    </reaction>
</comment>
<dbReference type="InterPro" id="IPR011623">
    <property type="entry name" value="7TMR_DISM_rcpt_extracell_dom1"/>
</dbReference>